<accession>A0ABS8HN66</accession>
<dbReference type="PROSITE" id="PS51257">
    <property type="entry name" value="PROKAR_LIPOPROTEIN"/>
    <property type="match status" value="1"/>
</dbReference>
<evidence type="ECO:0000313" key="6">
    <source>
        <dbReference type="EMBL" id="MCC5464630.1"/>
    </source>
</evidence>
<dbReference type="Proteomes" id="UP001165492">
    <property type="component" value="Unassembled WGS sequence"/>
</dbReference>
<protein>
    <submittedName>
        <fullName evidence="6">ABC transporter substrate-binding protein</fullName>
    </submittedName>
</protein>
<organism evidence="6 7">
    <name type="scientific">Pelosinus baikalensis</name>
    <dbReference type="NCBI Taxonomy" id="2892015"/>
    <lineage>
        <taxon>Bacteria</taxon>
        <taxon>Bacillati</taxon>
        <taxon>Bacillota</taxon>
        <taxon>Negativicutes</taxon>
        <taxon>Selenomonadales</taxon>
        <taxon>Sporomusaceae</taxon>
        <taxon>Pelosinus</taxon>
    </lineage>
</organism>
<dbReference type="InterPro" id="IPR028082">
    <property type="entry name" value="Peripla_BP_I"/>
</dbReference>
<evidence type="ECO:0000256" key="3">
    <source>
        <dbReference type="ARBA" id="ARBA00022729"/>
    </source>
</evidence>
<sequence length="331" mass="35049">MKKVLSLVLAIFMVSVLLVGCGKSDTAKTADSKNADAGTKKRIAIIVKGTENVFYQSVKAGADVAAKETGVEYYFTGSSAGETDINGQVSLVENAISQKVSGIIIAASDAKALVPITEKAIAAGIPVVVIDSGLQTDKYTSFLTTDNVAAASAAGESLAKMLNGKGKVAIVNFVAGAQGAIEREKGFKDAMAKYPDIQVLQTQYYNNDKQKALSLTQDILTANPDLDAIFACNEPGTVGVGRALKEKNNKKVIEIGFDSSDDIIPLIKEGYLKGTIVQMPYNMGYLGVKAMVDKLNGKEVVKNQDTGFTLVTTENMESPESQKALYPLGKK</sequence>
<proteinExistence type="inferred from homology"/>
<dbReference type="Pfam" id="PF13407">
    <property type="entry name" value="Peripla_BP_4"/>
    <property type="match status" value="1"/>
</dbReference>
<feature type="chain" id="PRO_5046392901" evidence="4">
    <location>
        <begin position="21"/>
        <end position="331"/>
    </location>
</feature>
<dbReference type="SUPFAM" id="SSF53822">
    <property type="entry name" value="Periplasmic binding protein-like I"/>
    <property type="match status" value="1"/>
</dbReference>
<evidence type="ECO:0000256" key="2">
    <source>
        <dbReference type="ARBA" id="ARBA00007639"/>
    </source>
</evidence>
<feature type="domain" description="Periplasmic binding protein" evidence="5">
    <location>
        <begin position="43"/>
        <end position="299"/>
    </location>
</feature>
<evidence type="ECO:0000259" key="5">
    <source>
        <dbReference type="Pfam" id="PF13407"/>
    </source>
</evidence>
<evidence type="ECO:0000313" key="7">
    <source>
        <dbReference type="Proteomes" id="UP001165492"/>
    </source>
</evidence>
<comment type="subcellular location">
    <subcellularLocation>
        <location evidence="1">Cell envelope</location>
    </subcellularLocation>
</comment>
<dbReference type="InterPro" id="IPR025997">
    <property type="entry name" value="SBP_2_dom"/>
</dbReference>
<reference evidence="6" key="1">
    <citation type="submission" date="2021-11" db="EMBL/GenBank/DDBJ databases">
        <title>Description of a new species Pelosinus isolated from the bottom sediments of Lake Baikal.</title>
        <authorList>
            <person name="Zakharyuk A."/>
        </authorList>
    </citation>
    <scope>NUCLEOTIDE SEQUENCE</scope>
    <source>
        <strain evidence="6">Bkl1</strain>
    </source>
</reference>
<dbReference type="Gene3D" id="3.40.50.2300">
    <property type="match status" value="2"/>
</dbReference>
<dbReference type="RefSeq" id="WP_229534065.1">
    <property type="nucleotide sequence ID" value="NZ_JAJHJB010000004.1"/>
</dbReference>
<comment type="caution">
    <text evidence="6">The sequence shown here is derived from an EMBL/GenBank/DDBJ whole genome shotgun (WGS) entry which is preliminary data.</text>
</comment>
<name>A0ABS8HN66_9FIRM</name>
<evidence type="ECO:0000256" key="4">
    <source>
        <dbReference type="SAM" id="SignalP"/>
    </source>
</evidence>
<evidence type="ECO:0000256" key="1">
    <source>
        <dbReference type="ARBA" id="ARBA00004196"/>
    </source>
</evidence>
<dbReference type="PANTHER" id="PTHR46847:SF1">
    <property type="entry name" value="D-ALLOSE-BINDING PERIPLASMIC PROTEIN-RELATED"/>
    <property type="match status" value="1"/>
</dbReference>
<keyword evidence="7" id="KW-1185">Reference proteome</keyword>
<dbReference type="PANTHER" id="PTHR46847">
    <property type="entry name" value="D-ALLOSE-BINDING PERIPLASMIC PROTEIN-RELATED"/>
    <property type="match status" value="1"/>
</dbReference>
<dbReference type="EMBL" id="JAJHJB010000004">
    <property type="protein sequence ID" value="MCC5464630.1"/>
    <property type="molecule type" value="Genomic_DNA"/>
</dbReference>
<feature type="signal peptide" evidence="4">
    <location>
        <begin position="1"/>
        <end position="20"/>
    </location>
</feature>
<gene>
    <name evidence="6" type="ORF">LMF89_04525</name>
</gene>
<dbReference type="CDD" id="cd20008">
    <property type="entry name" value="PBP1_ABC_sugar_binding-like"/>
    <property type="match status" value="1"/>
</dbReference>
<comment type="similarity">
    <text evidence="2">Belongs to the bacterial solute-binding protein 2 family.</text>
</comment>
<keyword evidence="3 4" id="KW-0732">Signal</keyword>